<protein>
    <submittedName>
        <fullName evidence="2 4">Uncharacterized protein</fullName>
    </submittedName>
</protein>
<feature type="region of interest" description="Disordered" evidence="1">
    <location>
        <begin position="20"/>
        <end position="44"/>
    </location>
</feature>
<accession>A0A183K4Q5</accession>
<dbReference type="AlphaFoldDB" id="A0A183K4Q5"/>
<reference evidence="4" key="1">
    <citation type="submission" date="2016-06" db="UniProtKB">
        <authorList>
            <consortium name="WormBaseParasite"/>
        </authorList>
    </citation>
    <scope>IDENTIFICATION</scope>
</reference>
<evidence type="ECO:0000313" key="4">
    <source>
        <dbReference type="WBParaSite" id="SCUD_0000997501-mRNA-1"/>
    </source>
</evidence>
<keyword evidence="3" id="KW-1185">Reference proteome</keyword>
<dbReference type="WBParaSite" id="SCUD_0000997501-mRNA-1">
    <property type="protein sequence ID" value="SCUD_0000997501-mRNA-1"/>
    <property type="gene ID" value="SCUD_0000997501"/>
</dbReference>
<evidence type="ECO:0000313" key="3">
    <source>
        <dbReference type="Proteomes" id="UP000279833"/>
    </source>
</evidence>
<feature type="compositionally biased region" description="Polar residues" evidence="1">
    <location>
        <begin position="67"/>
        <end position="80"/>
    </location>
</feature>
<dbReference type="Proteomes" id="UP000279833">
    <property type="component" value="Unassembled WGS sequence"/>
</dbReference>
<evidence type="ECO:0000256" key="1">
    <source>
        <dbReference type="SAM" id="MobiDB-lite"/>
    </source>
</evidence>
<name>A0A183K4Q5_9TREM</name>
<dbReference type="STRING" id="6186.A0A183K4Q5"/>
<sequence>MVEPAGTYVPANIARLLHHDRQARPPRQVDANQIPGYHPISSNLPDWKIHRLERKNRDAANIYAETNPHQSQQYNNDTSLTTTTTNELAEKLQRRLDKVTKATIE</sequence>
<proteinExistence type="predicted"/>
<evidence type="ECO:0000313" key="2">
    <source>
        <dbReference type="EMBL" id="VDP37920.1"/>
    </source>
</evidence>
<dbReference type="EMBL" id="UZAK01033513">
    <property type="protein sequence ID" value="VDP37920.1"/>
    <property type="molecule type" value="Genomic_DNA"/>
</dbReference>
<reference evidence="2 3" key="2">
    <citation type="submission" date="2018-11" db="EMBL/GenBank/DDBJ databases">
        <authorList>
            <consortium name="Pathogen Informatics"/>
        </authorList>
    </citation>
    <scope>NUCLEOTIDE SEQUENCE [LARGE SCALE GENOMIC DNA]</scope>
    <source>
        <strain evidence="2">Dakar</strain>
        <strain evidence="3">Dakar, Senegal</strain>
    </source>
</reference>
<organism evidence="4">
    <name type="scientific">Schistosoma curassoni</name>
    <dbReference type="NCBI Taxonomy" id="6186"/>
    <lineage>
        <taxon>Eukaryota</taxon>
        <taxon>Metazoa</taxon>
        <taxon>Spiralia</taxon>
        <taxon>Lophotrochozoa</taxon>
        <taxon>Platyhelminthes</taxon>
        <taxon>Trematoda</taxon>
        <taxon>Digenea</taxon>
        <taxon>Strigeidida</taxon>
        <taxon>Schistosomatoidea</taxon>
        <taxon>Schistosomatidae</taxon>
        <taxon>Schistosoma</taxon>
    </lineage>
</organism>
<gene>
    <name evidence="2" type="ORF">SCUD_LOCUS9975</name>
</gene>
<feature type="region of interest" description="Disordered" evidence="1">
    <location>
        <begin position="67"/>
        <end position="89"/>
    </location>
</feature>